<reference evidence="1 2" key="1">
    <citation type="submission" date="2019-04" db="EMBL/GenBank/DDBJ databases">
        <title>Complete genome sequence of Pantoea bacteriophage vB_PagS_AAS21.</title>
        <authorList>
            <person name="Truncaite L."/>
            <person name="Simoliuniene M."/>
            <person name="Zajanckauskaite A."/>
            <person name="Meskys R."/>
            <person name="Simoliunas E."/>
        </authorList>
    </citation>
    <scope>NUCLEOTIDE SEQUENCE [LARGE SCALE GENOMIC DNA]</scope>
</reference>
<sequence length="229" mass="26665">MRIISEFKDVYDLQHAMFDKERTWTRRTETIMVKRDEALPSLYRPSAYWYRGLADIQYFPVFIAGVVHYVYAFQHEGKFYKSTVDGDKAVEIAKEIGINTMRLFGKNALDDIESVATQSVELKQLAYNLFRELKVPLGYINRVVNSVPDENSKQEVPCYEIIVNPRLHNSIIPWTEIDPNVYRLHQELEQYLWGVLGTGEPDMLTTSDKDRLLAKGFDAVTSFRNMPRD</sequence>
<organism evidence="1 2">
    <name type="scientific">Pantoea phage vB_PagS_AAS21</name>
    <dbReference type="NCBI Taxonomy" id="2575261"/>
    <lineage>
        <taxon>Viruses</taxon>
        <taxon>Duplodnaviria</taxon>
        <taxon>Heunggongvirae</taxon>
        <taxon>Uroviricota</taxon>
        <taxon>Caudoviricetes</taxon>
        <taxon>Demerecviridae</taxon>
        <taxon>Keyvirus</taxon>
        <taxon>Keyvirus AAS21</taxon>
    </lineage>
</organism>
<accession>A0A4Y5P1N2</accession>
<proteinExistence type="predicted"/>
<evidence type="ECO:0000313" key="2">
    <source>
        <dbReference type="Proteomes" id="UP000308921"/>
    </source>
</evidence>
<evidence type="ECO:0000313" key="1">
    <source>
        <dbReference type="EMBL" id="QCW23868.1"/>
    </source>
</evidence>
<keyword evidence="2" id="KW-1185">Reference proteome</keyword>
<dbReference type="EMBL" id="MK770119">
    <property type="protein sequence ID" value="QCW23868.1"/>
    <property type="molecule type" value="Genomic_DNA"/>
</dbReference>
<protein>
    <submittedName>
        <fullName evidence="1">Uncharacterized protein</fullName>
    </submittedName>
</protein>
<name>A0A4Y5P1N2_9CAUD</name>
<gene>
    <name evidence="1" type="ORF">AAS21_gp130</name>
</gene>
<dbReference type="Proteomes" id="UP000308921">
    <property type="component" value="Segment"/>
</dbReference>